<feature type="chain" id="PRO_5035846260" description="Secreted protein" evidence="1">
    <location>
        <begin position="22"/>
        <end position="82"/>
    </location>
</feature>
<accession>A0A8T0GL04</accession>
<keyword evidence="1" id="KW-0732">Signal</keyword>
<dbReference type="Proteomes" id="UP000822688">
    <property type="component" value="Chromosome 10"/>
</dbReference>
<reference evidence="2" key="1">
    <citation type="submission" date="2020-06" db="EMBL/GenBank/DDBJ databases">
        <title>WGS assembly of Ceratodon purpureus strain R40.</title>
        <authorList>
            <person name="Carey S.B."/>
            <person name="Jenkins J."/>
            <person name="Shu S."/>
            <person name="Lovell J.T."/>
            <person name="Sreedasyam A."/>
            <person name="Maumus F."/>
            <person name="Tiley G.P."/>
            <person name="Fernandez-Pozo N."/>
            <person name="Barry K."/>
            <person name="Chen C."/>
            <person name="Wang M."/>
            <person name="Lipzen A."/>
            <person name="Daum C."/>
            <person name="Saski C.A."/>
            <person name="Payton A.C."/>
            <person name="Mcbreen J.C."/>
            <person name="Conrad R.E."/>
            <person name="Kollar L.M."/>
            <person name="Olsson S."/>
            <person name="Huttunen S."/>
            <person name="Landis J.B."/>
            <person name="Wickett N.J."/>
            <person name="Johnson M.G."/>
            <person name="Rensing S.A."/>
            <person name="Grimwood J."/>
            <person name="Schmutz J."/>
            <person name="Mcdaniel S.F."/>
        </authorList>
    </citation>
    <scope>NUCLEOTIDE SEQUENCE</scope>
    <source>
        <strain evidence="2">R40</strain>
    </source>
</reference>
<dbReference type="AlphaFoldDB" id="A0A8T0GL04"/>
<evidence type="ECO:0000256" key="1">
    <source>
        <dbReference type="SAM" id="SignalP"/>
    </source>
</evidence>
<name>A0A8T0GL04_CERPU</name>
<gene>
    <name evidence="2" type="ORF">KC19_10G090200</name>
</gene>
<dbReference type="EMBL" id="CM026431">
    <property type="protein sequence ID" value="KAG0559245.1"/>
    <property type="molecule type" value="Genomic_DNA"/>
</dbReference>
<protein>
    <recommendedName>
        <fullName evidence="4">Secreted protein</fullName>
    </recommendedName>
</protein>
<comment type="caution">
    <text evidence="2">The sequence shown here is derived from an EMBL/GenBank/DDBJ whole genome shotgun (WGS) entry which is preliminary data.</text>
</comment>
<feature type="signal peptide" evidence="1">
    <location>
        <begin position="1"/>
        <end position="21"/>
    </location>
</feature>
<organism evidence="2 3">
    <name type="scientific">Ceratodon purpureus</name>
    <name type="common">Fire moss</name>
    <name type="synonym">Dicranum purpureum</name>
    <dbReference type="NCBI Taxonomy" id="3225"/>
    <lineage>
        <taxon>Eukaryota</taxon>
        <taxon>Viridiplantae</taxon>
        <taxon>Streptophyta</taxon>
        <taxon>Embryophyta</taxon>
        <taxon>Bryophyta</taxon>
        <taxon>Bryophytina</taxon>
        <taxon>Bryopsida</taxon>
        <taxon>Dicranidae</taxon>
        <taxon>Pseudoditrichales</taxon>
        <taxon>Ditrichaceae</taxon>
        <taxon>Ceratodon</taxon>
    </lineage>
</organism>
<evidence type="ECO:0008006" key="4">
    <source>
        <dbReference type="Google" id="ProtNLM"/>
    </source>
</evidence>
<keyword evidence="3" id="KW-1185">Reference proteome</keyword>
<evidence type="ECO:0000313" key="3">
    <source>
        <dbReference type="Proteomes" id="UP000822688"/>
    </source>
</evidence>
<proteinExistence type="predicted"/>
<sequence length="82" mass="9203">MDTCFLLLIPILLLKYRFLHSSKGISKFQLIVQLFHVFCTGCVCKGLGPTSSGQGSPFIAIATLECLELWKPLRRIACVFNR</sequence>
<evidence type="ECO:0000313" key="2">
    <source>
        <dbReference type="EMBL" id="KAG0559245.1"/>
    </source>
</evidence>